<keyword evidence="1" id="KW-0677">Repeat</keyword>
<feature type="compositionally biased region" description="Low complexity" evidence="2">
    <location>
        <begin position="1"/>
        <end position="11"/>
    </location>
</feature>
<feature type="compositionally biased region" description="Polar residues" evidence="2">
    <location>
        <begin position="416"/>
        <end position="426"/>
    </location>
</feature>
<organism evidence="4 5">
    <name type="scientific">Vombatus ursinus</name>
    <name type="common">Common wombat</name>
    <dbReference type="NCBI Taxonomy" id="29139"/>
    <lineage>
        <taxon>Eukaryota</taxon>
        <taxon>Metazoa</taxon>
        <taxon>Chordata</taxon>
        <taxon>Craniata</taxon>
        <taxon>Vertebrata</taxon>
        <taxon>Euteleostomi</taxon>
        <taxon>Mammalia</taxon>
        <taxon>Metatheria</taxon>
        <taxon>Diprotodontia</taxon>
        <taxon>Vombatidae</taxon>
        <taxon>Vombatus</taxon>
    </lineage>
</organism>
<feature type="region of interest" description="Disordered" evidence="2">
    <location>
        <begin position="269"/>
        <end position="288"/>
    </location>
</feature>
<feature type="region of interest" description="Disordered" evidence="2">
    <location>
        <begin position="1"/>
        <end position="46"/>
    </location>
</feature>
<name>A0A4X2K421_VOMUR</name>
<evidence type="ECO:0000313" key="5">
    <source>
        <dbReference type="Proteomes" id="UP000314987"/>
    </source>
</evidence>
<feature type="region of interest" description="Disordered" evidence="2">
    <location>
        <begin position="117"/>
        <end position="149"/>
    </location>
</feature>
<dbReference type="OrthoDB" id="9837699at2759"/>
<dbReference type="GO" id="GO:0032588">
    <property type="term" value="C:trans-Golgi network membrane"/>
    <property type="evidence" value="ECO:0007669"/>
    <property type="project" value="TreeGrafter"/>
</dbReference>
<proteinExistence type="predicted"/>
<dbReference type="PANTHER" id="PTHR46311:SF3">
    <property type="entry name" value="CALCIUM-BINDING PROTEIN 8"/>
    <property type="match status" value="1"/>
</dbReference>
<evidence type="ECO:0000259" key="3">
    <source>
        <dbReference type="PROSITE" id="PS50222"/>
    </source>
</evidence>
<dbReference type="PANTHER" id="PTHR46311">
    <property type="entry name" value="CALCIUM-BINDING PROTEIN 8-RELATED"/>
    <property type="match status" value="1"/>
</dbReference>
<feature type="domain" description="EF-hand" evidence="3">
    <location>
        <begin position="79"/>
        <end position="114"/>
    </location>
</feature>
<evidence type="ECO:0000256" key="2">
    <source>
        <dbReference type="SAM" id="MobiDB-lite"/>
    </source>
</evidence>
<dbReference type="CTD" id="283229"/>
<dbReference type="RefSeq" id="XP_027715963.1">
    <property type="nucleotide sequence ID" value="XM_027860162.1"/>
</dbReference>
<feature type="compositionally biased region" description="Acidic residues" evidence="2">
    <location>
        <begin position="12"/>
        <end position="21"/>
    </location>
</feature>
<dbReference type="InterPro" id="IPR051111">
    <property type="entry name" value="Ca-binding_regulatory"/>
</dbReference>
<dbReference type="AlphaFoldDB" id="A0A4X2K421"/>
<dbReference type="GO" id="GO:0002115">
    <property type="term" value="P:store-operated calcium entry"/>
    <property type="evidence" value="ECO:0007669"/>
    <property type="project" value="Ensembl"/>
</dbReference>
<dbReference type="InterPro" id="IPR011992">
    <property type="entry name" value="EF-hand-dom_pair"/>
</dbReference>
<reference evidence="4" key="3">
    <citation type="submission" date="2025-09" db="UniProtKB">
        <authorList>
            <consortium name="Ensembl"/>
        </authorList>
    </citation>
    <scope>IDENTIFICATION</scope>
</reference>
<accession>A0A4X2K421</accession>
<dbReference type="RefSeq" id="XP_027715962.1">
    <property type="nucleotide sequence ID" value="XM_027860161.1"/>
</dbReference>
<dbReference type="InterPro" id="IPR002048">
    <property type="entry name" value="EF_hand_dom"/>
</dbReference>
<sequence>MASPGEPTGAGPEEEEEEEEGDLSREAPNPSGGAGDTETMADSGEMLEKARELFLLCDKEAKGFITKMDLQRLQNELPLTPEQLESVFESLDQAHTGFLTPREFSMGLGAFVGVDMPGGSPSVEPEEETFESGWPDDGSGPRASEEEEAAAEEDRFWAAMEQLGAAHILGEQYKVRALWAQLRREHPELLGSFEEVLVQVSSCLGEAVRAREMVEQALWRRESDHEKEVRCLYEEMEQQICAERERLQNQDSSRQDRVSHILQELQNRDQELDQASRRQSELEQRLQQQTSEQLEMQVRNAQLWLANEELRTQLEQSRAQLEAAQGQLLRLQAETQTDKAQKRRDVVVVSRNMQKEKHSLLRQLELLRDLNRRLRDDRDAFEAKKLLLAQEATALLVPSPTALGLGLNPQDEGLNPNDTVPFSVLS</sequence>
<dbReference type="GeneID" id="114041622"/>
<reference evidence="5" key="1">
    <citation type="submission" date="2018-12" db="EMBL/GenBank/DDBJ databases">
        <authorList>
            <person name="Yazar S."/>
        </authorList>
    </citation>
    <scope>NUCLEOTIDE SEQUENCE [LARGE SCALE GENOMIC DNA]</scope>
</reference>
<dbReference type="Proteomes" id="UP000314987">
    <property type="component" value="Unassembled WGS sequence"/>
</dbReference>
<dbReference type="Ensembl" id="ENSVURT00010007624.1">
    <property type="protein sequence ID" value="ENSVURP00010006753.1"/>
    <property type="gene ID" value="ENSVURG00010005244.1"/>
</dbReference>
<reference evidence="4" key="2">
    <citation type="submission" date="2025-08" db="UniProtKB">
        <authorList>
            <consortium name="Ensembl"/>
        </authorList>
    </citation>
    <scope>IDENTIFICATION</scope>
</reference>
<gene>
    <name evidence="4" type="primary">CRACR2B</name>
</gene>
<evidence type="ECO:0000313" key="4">
    <source>
        <dbReference type="Ensembl" id="ENSVURP00010006753.1"/>
    </source>
</evidence>
<feature type="region of interest" description="Disordered" evidence="2">
    <location>
        <begin position="407"/>
        <end position="426"/>
    </location>
</feature>
<dbReference type="RefSeq" id="XP_027715961.1">
    <property type="nucleotide sequence ID" value="XM_027860160.1"/>
</dbReference>
<dbReference type="PROSITE" id="PS50222">
    <property type="entry name" value="EF_HAND_2"/>
    <property type="match status" value="1"/>
</dbReference>
<dbReference type="GO" id="GO:0005509">
    <property type="term" value="F:calcium ion binding"/>
    <property type="evidence" value="ECO:0007669"/>
    <property type="project" value="InterPro"/>
</dbReference>
<feature type="compositionally biased region" description="Basic and acidic residues" evidence="2">
    <location>
        <begin position="269"/>
        <end position="284"/>
    </location>
</feature>
<dbReference type="OMA" id="CCHHLGT"/>
<keyword evidence="5" id="KW-1185">Reference proteome</keyword>
<evidence type="ECO:0000256" key="1">
    <source>
        <dbReference type="ARBA" id="ARBA00022737"/>
    </source>
</evidence>
<dbReference type="SUPFAM" id="SSF47473">
    <property type="entry name" value="EF-hand"/>
    <property type="match status" value="1"/>
</dbReference>
<protein>
    <submittedName>
        <fullName evidence="4">Calcium release activated channel regulator 2B</fullName>
    </submittedName>
</protein>
<dbReference type="STRING" id="29139.ENSVURP00010006753"/>
<dbReference type="Gene3D" id="1.10.238.10">
    <property type="entry name" value="EF-hand"/>
    <property type="match status" value="1"/>
</dbReference>
<dbReference type="GeneTree" id="ENSGT00440000033504"/>